<dbReference type="PANTHER" id="PTHR43877:SF5">
    <property type="entry name" value="BLL8307 PROTEIN"/>
    <property type="match status" value="1"/>
</dbReference>
<keyword evidence="5" id="KW-1185">Reference proteome</keyword>
<dbReference type="Proteomes" id="UP001500274">
    <property type="component" value="Unassembled WGS sequence"/>
</dbReference>
<feature type="domain" description="N-acetyltransferase" evidence="3">
    <location>
        <begin position="4"/>
        <end position="151"/>
    </location>
</feature>
<evidence type="ECO:0000256" key="2">
    <source>
        <dbReference type="ARBA" id="ARBA00023315"/>
    </source>
</evidence>
<dbReference type="Gene3D" id="3.40.630.30">
    <property type="match status" value="1"/>
</dbReference>
<proteinExistence type="predicted"/>
<dbReference type="EMBL" id="BAAARI010000010">
    <property type="protein sequence ID" value="GAA2575325.1"/>
    <property type="molecule type" value="Genomic_DNA"/>
</dbReference>
<comment type="caution">
    <text evidence="4">The sequence shown here is derived from an EMBL/GenBank/DDBJ whole genome shotgun (WGS) entry which is preliminary data.</text>
</comment>
<evidence type="ECO:0000256" key="1">
    <source>
        <dbReference type="ARBA" id="ARBA00022679"/>
    </source>
</evidence>
<reference evidence="4 5" key="1">
    <citation type="journal article" date="2019" name="Int. J. Syst. Evol. Microbiol.">
        <title>The Global Catalogue of Microorganisms (GCM) 10K type strain sequencing project: providing services to taxonomists for standard genome sequencing and annotation.</title>
        <authorList>
            <consortium name="The Broad Institute Genomics Platform"/>
            <consortium name="The Broad Institute Genome Sequencing Center for Infectious Disease"/>
            <person name="Wu L."/>
            <person name="Ma J."/>
        </authorList>
    </citation>
    <scope>NUCLEOTIDE SEQUENCE [LARGE SCALE GENOMIC DNA]</scope>
    <source>
        <strain evidence="4 5">JCM 16365</strain>
    </source>
</reference>
<accession>A0ABN3PCB5</accession>
<evidence type="ECO:0000313" key="4">
    <source>
        <dbReference type="EMBL" id="GAA2575325.1"/>
    </source>
</evidence>
<sequence>MLDYLIDDPTRGPAHELVVSHLAAMHAGTPAESVHALDAAGLSAPEVTFWSAWSDGELAGIGALKRWGVDRGELKSMRVADAFRGTGVGRGVLRHILAEAATMGLASVWLETGSTPEFVPAVRLYESEGFTRCGPFADYRDDPLSLYFTRAV</sequence>
<dbReference type="SUPFAM" id="SSF55729">
    <property type="entry name" value="Acyl-CoA N-acyltransferases (Nat)"/>
    <property type="match status" value="1"/>
</dbReference>
<evidence type="ECO:0000313" key="5">
    <source>
        <dbReference type="Proteomes" id="UP001500274"/>
    </source>
</evidence>
<dbReference type="InterPro" id="IPR050832">
    <property type="entry name" value="Bact_Acetyltransf"/>
</dbReference>
<protein>
    <submittedName>
        <fullName evidence="4">GNAT family N-acetyltransferase</fullName>
    </submittedName>
</protein>
<dbReference type="CDD" id="cd04301">
    <property type="entry name" value="NAT_SF"/>
    <property type="match status" value="1"/>
</dbReference>
<gene>
    <name evidence="4" type="ORF">GCM10009862_13230</name>
</gene>
<organism evidence="4 5">
    <name type="scientific">Microbacterium binotii</name>
    <dbReference type="NCBI Taxonomy" id="462710"/>
    <lineage>
        <taxon>Bacteria</taxon>
        <taxon>Bacillati</taxon>
        <taxon>Actinomycetota</taxon>
        <taxon>Actinomycetes</taxon>
        <taxon>Micrococcales</taxon>
        <taxon>Microbacteriaceae</taxon>
        <taxon>Microbacterium</taxon>
    </lineage>
</organism>
<dbReference type="PROSITE" id="PS51186">
    <property type="entry name" value="GNAT"/>
    <property type="match status" value="1"/>
</dbReference>
<dbReference type="Pfam" id="PF00583">
    <property type="entry name" value="Acetyltransf_1"/>
    <property type="match status" value="1"/>
</dbReference>
<dbReference type="InterPro" id="IPR016181">
    <property type="entry name" value="Acyl_CoA_acyltransferase"/>
</dbReference>
<dbReference type="PANTHER" id="PTHR43877">
    <property type="entry name" value="AMINOALKYLPHOSPHONATE N-ACETYLTRANSFERASE-RELATED-RELATED"/>
    <property type="match status" value="1"/>
</dbReference>
<dbReference type="InterPro" id="IPR000182">
    <property type="entry name" value="GNAT_dom"/>
</dbReference>
<evidence type="ECO:0000259" key="3">
    <source>
        <dbReference type="PROSITE" id="PS51186"/>
    </source>
</evidence>
<name>A0ABN3PCB5_9MICO</name>
<keyword evidence="2" id="KW-0012">Acyltransferase</keyword>
<keyword evidence="1" id="KW-0808">Transferase</keyword>
<dbReference type="RefSeq" id="WP_344227945.1">
    <property type="nucleotide sequence ID" value="NZ_BAAARI010000010.1"/>
</dbReference>